<evidence type="ECO:0000256" key="4">
    <source>
        <dbReference type="ARBA" id="ARBA00022692"/>
    </source>
</evidence>
<keyword evidence="6 7" id="KW-0472">Membrane</keyword>
<feature type="transmembrane region" description="Helical" evidence="7">
    <location>
        <begin position="446"/>
        <end position="467"/>
    </location>
</feature>
<reference evidence="8 9" key="1">
    <citation type="submission" date="2019-08" db="EMBL/GenBank/DDBJ databases">
        <authorList>
            <person name="Shi S."/>
        </authorList>
    </citation>
    <scope>NUCLEOTIDE SEQUENCE [LARGE SCALE GENOMIC DNA]</scope>
    <source>
        <strain evidence="8 9">GY10130</strain>
    </source>
</reference>
<keyword evidence="9" id="KW-1185">Reference proteome</keyword>
<dbReference type="GO" id="GO:0005886">
    <property type="term" value="C:plasma membrane"/>
    <property type="evidence" value="ECO:0007669"/>
    <property type="project" value="UniProtKB-SubCell"/>
</dbReference>
<comment type="similarity">
    <text evidence="2">Belongs to the polysaccharide synthase family.</text>
</comment>
<sequence>MSKNLASKAVSGLKWGSASTVANAVMQIGYTSAMARLLEPEAFGLVAISGVVLRFGSYFANLGLNKAIVQKEDLSEENIRAAFTSTLLLGLVFTLLTWLLAPFSVVLFDNPDVAPIVRVMSLAFFINGISATSVSLMERNMQFKVISILETMSYVVSYLGLGVVLAYLDFGVWSLVYASLAQAALVAVGSYIVTRHNVLMLFKWESYKPLFQYGSKMSVISFLEFLATNLDTILIGRALGSHRLGLYNRAFMLVNLPMYMLTRTLTKVIFPSFSKLQSDVEKLGKIYLSSITLLGAMVIPVCMGILVAAPEIVYILLGSQWSASVPVLQVLCLAIPLSFITMFAGIVCDAKAVLNMKIALTIAFIVIICLFFYFLRGYGLVGFAFAIFLGELVRMGLYQFVMNKVLELSYRQQLSIYLPGVINGLVIAGALYLVSSVLRGADLPAWLILGAQMLTGAILLLSLTLWFPHKLLKAEMQIVFDKMGLSEKTGKFYSRMIYKYKSYNVKEA</sequence>
<feature type="transmembrane region" description="Helical" evidence="7">
    <location>
        <begin position="358"/>
        <end position="375"/>
    </location>
</feature>
<feature type="transmembrane region" description="Helical" evidence="7">
    <location>
        <begin position="42"/>
        <end position="60"/>
    </location>
</feature>
<feature type="transmembrane region" description="Helical" evidence="7">
    <location>
        <begin position="323"/>
        <end position="346"/>
    </location>
</feature>
<protein>
    <submittedName>
        <fullName evidence="8">Lipopolysaccharide biosynthesis protein</fullName>
    </submittedName>
</protein>
<dbReference type="PANTHER" id="PTHR30250:SF10">
    <property type="entry name" value="LIPOPOLYSACCHARIDE BIOSYNTHESIS PROTEIN WZXC"/>
    <property type="match status" value="1"/>
</dbReference>
<evidence type="ECO:0000313" key="8">
    <source>
        <dbReference type="EMBL" id="TXK33784.1"/>
    </source>
</evidence>
<feature type="transmembrane region" description="Helical" evidence="7">
    <location>
        <begin position="148"/>
        <end position="168"/>
    </location>
</feature>
<comment type="caution">
    <text evidence="8">The sequence shown here is derived from an EMBL/GenBank/DDBJ whole genome shotgun (WGS) entry which is preliminary data.</text>
</comment>
<comment type="subcellular location">
    <subcellularLocation>
        <location evidence="1">Cell membrane</location>
        <topology evidence="1">Multi-pass membrane protein</topology>
    </subcellularLocation>
</comment>
<evidence type="ECO:0000256" key="2">
    <source>
        <dbReference type="ARBA" id="ARBA00007430"/>
    </source>
</evidence>
<dbReference type="OrthoDB" id="9770347at2"/>
<feature type="transmembrane region" description="Helical" evidence="7">
    <location>
        <begin position="414"/>
        <end position="434"/>
    </location>
</feature>
<dbReference type="RefSeq" id="WP_147923304.1">
    <property type="nucleotide sequence ID" value="NZ_VRTY01000089.1"/>
</dbReference>
<gene>
    <name evidence="8" type="ORF">FVR03_18745</name>
</gene>
<dbReference type="Pfam" id="PF13440">
    <property type="entry name" value="Polysacc_synt_3"/>
    <property type="match status" value="1"/>
</dbReference>
<dbReference type="CDD" id="cd13127">
    <property type="entry name" value="MATE_tuaB_like"/>
    <property type="match status" value="1"/>
</dbReference>
<accession>A0A5C8JAN6</accession>
<dbReference type="InterPro" id="IPR050833">
    <property type="entry name" value="Poly_Biosynth_Transport"/>
</dbReference>
<evidence type="ECO:0000313" key="9">
    <source>
        <dbReference type="Proteomes" id="UP000321926"/>
    </source>
</evidence>
<proteinExistence type="inferred from homology"/>
<keyword evidence="4 7" id="KW-0812">Transmembrane</keyword>
<evidence type="ECO:0000256" key="7">
    <source>
        <dbReference type="SAM" id="Phobius"/>
    </source>
</evidence>
<organism evidence="8 9">
    <name type="scientific">Pontibacter qinzhouensis</name>
    <dbReference type="NCBI Taxonomy" id="2603253"/>
    <lineage>
        <taxon>Bacteria</taxon>
        <taxon>Pseudomonadati</taxon>
        <taxon>Bacteroidota</taxon>
        <taxon>Cytophagia</taxon>
        <taxon>Cytophagales</taxon>
        <taxon>Hymenobacteraceae</taxon>
        <taxon>Pontibacter</taxon>
    </lineage>
</organism>
<evidence type="ECO:0000256" key="3">
    <source>
        <dbReference type="ARBA" id="ARBA00022475"/>
    </source>
</evidence>
<keyword evidence="5 7" id="KW-1133">Transmembrane helix</keyword>
<feature type="transmembrane region" description="Helical" evidence="7">
    <location>
        <begin position="113"/>
        <end position="136"/>
    </location>
</feature>
<feature type="transmembrane region" description="Helical" evidence="7">
    <location>
        <begin position="381"/>
        <end position="402"/>
    </location>
</feature>
<feature type="transmembrane region" description="Helical" evidence="7">
    <location>
        <begin position="81"/>
        <end position="101"/>
    </location>
</feature>
<dbReference type="EMBL" id="VRTY01000089">
    <property type="protein sequence ID" value="TXK33784.1"/>
    <property type="molecule type" value="Genomic_DNA"/>
</dbReference>
<evidence type="ECO:0000256" key="6">
    <source>
        <dbReference type="ARBA" id="ARBA00023136"/>
    </source>
</evidence>
<dbReference type="AlphaFoldDB" id="A0A5C8JAN6"/>
<evidence type="ECO:0000256" key="5">
    <source>
        <dbReference type="ARBA" id="ARBA00022989"/>
    </source>
</evidence>
<dbReference type="Proteomes" id="UP000321926">
    <property type="component" value="Unassembled WGS sequence"/>
</dbReference>
<name>A0A5C8JAN6_9BACT</name>
<keyword evidence="3" id="KW-1003">Cell membrane</keyword>
<dbReference type="PANTHER" id="PTHR30250">
    <property type="entry name" value="PST FAMILY PREDICTED COLANIC ACID TRANSPORTER"/>
    <property type="match status" value="1"/>
</dbReference>
<feature type="transmembrane region" description="Helical" evidence="7">
    <location>
        <begin position="291"/>
        <end position="317"/>
    </location>
</feature>
<evidence type="ECO:0000256" key="1">
    <source>
        <dbReference type="ARBA" id="ARBA00004651"/>
    </source>
</evidence>
<feature type="transmembrane region" description="Helical" evidence="7">
    <location>
        <begin position="174"/>
        <end position="193"/>
    </location>
</feature>